<accession>A0A9X4AL97</accession>
<feature type="domain" description="DUF4064" evidence="2">
    <location>
        <begin position="3"/>
        <end position="115"/>
    </location>
</feature>
<sequence length="144" mass="15293">MVKRTGEVVLGIIGALFYGLMVAFGGFLVWLDSNKALLEEWLLEMAETDPTLNVEDVQGIQDSLVGFGSVAWMILLSAVAAVVLGILAMVLLKGNKNPVAAGIIFLVVAVVVSFTSFGFGIFAGIFYLIAGIMSLVRKPKEVIG</sequence>
<feature type="transmembrane region" description="Helical" evidence="1">
    <location>
        <begin position="7"/>
        <end position="31"/>
    </location>
</feature>
<reference evidence="3" key="1">
    <citation type="submission" date="2022-06" db="EMBL/GenBank/DDBJ databases">
        <title>Aquibacillus sp. a new bacterium isolated from soil saline samples.</title>
        <authorList>
            <person name="Galisteo C."/>
            <person name="De La Haba R."/>
            <person name="Sanchez-Porro C."/>
            <person name="Ventosa A."/>
        </authorList>
    </citation>
    <scope>NUCLEOTIDE SEQUENCE</scope>
    <source>
        <strain evidence="3">JCM 12387</strain>
    </source>
</reference>
<evidence type="ECO:0000259" key="2">
    <source>
        <dbReference type="Pfam" id="PF13273"/>
    </source>
</evidence>
<dbReference type="Pfam" id="PF13273">
    <property type="entry name" value="DUF4064"/>
    <property type="match status" value="1"/>
</dbReference>
<keyword evidence="4" id="KW-1185">Reference proteome</keyword>
<dbReference type="Proteomes" id="UP001145072">
    <property type="component" value="Unassembled WGS sequence"/>
</dbReference>
<feature type="transmembrane region" description="Helical" evidence="1">
    <location>
        <begin position="104"/>
        <end position="130"/>
    </location>
</feature>
<keyword evidence="1" id="KW-0812">Transmembrane</keyword>
<dbReference type="RefSeq" id="WP_259869382.1">
    <property type="nucleotide sequence ID" value="NZ_JAMQJZ010000017.1"/>
</dbReference>
<feature type="transmembrane region" description="Helical" evidence="1">
    <location>
        <begin position="70"/>
        <end position="92"/>
    </location>
</feature>
<evidence type="ECO:0000313" key="3">
    <source>
        <dbReference type="EMBL" id="MDC3422215.1"/>
    </source>
</evidence>
<evidence type="ECO:0000313" key="4">
    <source>
        <dbReference type="Proteomes" id="UP001145072"/>
    </source>
</evidence>
<dbReference type="EMBL" id="JAMQJZ010000017">
    <property type="protein sequence ID" value="MDC3422215.1"/>
    <property type="molecule type" value="Genomic_DNA"/>
</dbReference>
<protein>
    <submittedName>
        <fullName evidence="3">DUF4064 domain-containing protein</fullName>
    </submittedName>
</protein>
<keyword evidence="1" id="KW-0472">Membrane</keyword>
<proteinExistence type="predicted"/>
<evidence type="ECO:0000256" key="1">
    <source>
        <dbReference type="SAM" id="Phobius"/>
    </source>
</evidence>
<keyword evidence="1" id="KW-1133">Transmembrane helix</keyword>
<name>A0A9X4AL97_9BACI</name>
<organism evidence="3 4">
    <name type="scientific">Aquibacillus koreensis</name>
    <dbReference type="NCBI Taxonomy" id="279446"/>
    <lineage>
        <taxon>Bacteria</taxon>
        <taxon>Bacillati</taxon>
        <taxon>Bacillota</taxon>
        <taxon>Bacilli</taxon>
        <taxon>Bacillales</taxon>
        <taxon>Bacillaceae</taxon>
        <taxon>Aquibacillus</taxon>
    </lineage>
</organism>
<gene>
    <name evidence="3" type="ORF">NC661_17845</name>
</gene>
<comment type="caution">
    <text evidence="3">The sequence shown here is derived from an EMBL/GenBank/DDBJ whole genome shotgun (WGS) entry which is preliminary data.</text>
</comment>
<dbReference type="InterPro" id="IPR025273">
    <property type="entry name" value="DUF4064"/>
</dbReference>
<dbReference type="AlphaFoldDB" id="A0A9X4AL97"/>